<dbReference type="Proteomes" id="UP000325434">
    <property type="component" value="Unassembled WGS sequence"/>
</dbReference>
<feature type="region of interest" description="Disordered" evidence="1">
    <location>
        <begin position="73"/>
        <end position="99"/>
    </location>
</feature>
<evidence type="ECO:0000256" key="1">
    <source>
        <dbReference type="SAM" id="MobiDB-lite"/>
    </source>
</evidence>
<dbReference type="EMBL" id="ML734625">
    <property type="protein sequence ID" value="KAB8244536.1"/>
    <property type="molecule type" value="Genomic_DNA"/>
</dbReference>
<reference evidence="2" key="1">
    <citation type="submission" date="2019-04" db="EMBL/GenBank/DDBJ databases">
        <title>Friends and foes A comparative genomics study of 23 Aspergillus species from section Flavi.</title>
        <authorList>
            <consortium name="DOE Joint Genome Institute"/>
            <person name="Kjaerbolling I."/>
            <person name="Vesth T."/>
            <person name="Frisvad J.C."/>
            <person name="Nybo J.L."/>
            <person name="Theobald S."/>
            <person name="Kildgaard S."/>
            <person name="Isbrandt T."/>
            <person name="Kuo A."/>
            <person name="Sato A."/>
            <person name="Lyhne E.K."/>
            <person name="Kogle M.E."/>
            <person name="Wiebenga A."/>
            <person name="Kun R.S."/>
            <person name="Lubbers R.J."/>
            <person name="Makela M.R."/>
            <person name="Barry K."/>
            <person name="Chovatia M."/>
            <person name="Clum A."/>
            <person name="Daum C."/>
            <person name="Haridas S."/>
            <person name="He G."/>
            <person name="LaButti K."/>
            <person name="Lipzen A."/>
            <person name="Mondo S."/>
            <person name="Riley R."/>
            <person name="Salamov A."/>
            <person name="Simmons B.A."/>
            <person name="Magnuson J.K."/>
            <person name="Henrissat B."/>
            <person name="Mortensen U.H."/>
            <person name="Larsen T.O."/>
            <person name="Devries R.P."/>
            <person name="Grigoriev I.V."/>
            <person name="Machida M."/>
            <person name="Baker S.E."/>
            <person name="Andersen M.R."/>
        </authorList>
    </citation>
    <scope>NUCLEOTIDE SEQUENCE [LARGE SCALE GENOMIC DNA]</scope>
    <source>
        <strain evidence="2">CBS 121.62</strain>
    </source>
</reference>
<feature type="compositionally biased region" description="Polar residues" evidence="1">
    <location>
        <begin position="73"/>
        <end position="87"/>
    </location>
</feature>
<gene>
    <name evidence="2" type="ORF">BDV35DRAFT_286853</name>
</gene>
<dbReference type="VEuPathDB" id="FungiDB:F9C07_2133622"/>
<dbReference type="SUPFAM" id="SSF101898">
    <property type="entry name" value="NHL repeat"/>
    <property type="match status" value="1"/>
</dbReference>
<accession>A0A5N6GQ90</accession>
<dbReference type="CDD" id="cd12811">
    <property type="entry name" value="MALA"/>
    <property type="match status" value="1"/>
</dbReference>
<dbReference type="AlphaFoldDB" id="A0A5N6GQ90"/>
<protein>
    <submittedName>
        <fullName evidence="2">Uncharacterized protein</fullName>
    </submittedName>
</protein>
<dbReference type="InterPro" id="IPR054550">
    <property type="entry name" value="Mala_s_1-like"/>
</dbReference>
<sequence length="426" mass="45803">MIDCQENTSFNFPKSSFTMRESLQTFIFSMLLLGCNIAPAHARIPASAFRSGRLRSYNDTPIYNPGIHHSPSTDVLGNLENHGSSVQDAPKAPTLSSDAAKPGCPSLTGNITVNAYQLYPEHADFDDNDCLVYLSALYNSTVAVYDPYKKKMVNTIQLPGLSGDPTLHMSGVVVDPQGLLSVIVDAGAAFDTQGQDISGDNFLVKVDPSRGQVLWRKNLTEVTNGVYGGYQDAAHDTRGNTFVVGTFPASIVKVGPNGSTAIPWYLQPQPNQTVPGLSGLAVKGDILLGTDGSDGQLYRFNMTDEMGHKIHVPLRGRNATRIGNSLDGILLPKQFNGTVLLVSDTTDGTIVLRSADGLWTSAEMVGTVPNLYASQNGFSVDNVEIGGSLYSVTEFFLDEKVPGTLAGNRAQFPLVDITQQVLRLLK</sequence>
<dbReference type="VEuPathDB" id="FungiDB:AFLA_000149"/>
<name>A0A5N6GQ90_ASPFL</name>
<organism evidence="2">
    <name type="scientific">Aspergillus flavus</name>
    <dbReference type="NCBI Taxonomy" id="5059"/>
    <lineage>
        <taxon>Eukaryota</taxon>
        <taxon>Fungi</taxon>
        <taxon>Dikarya</taxon>
        <taxon>Ascomycota</taxon>
        <taxon>Pezizomycotina</taxon>
        <taxon>Eurotiomycetes</taxon>
        <taxon>Eurotiomycetidae</taxon>
        <taxon>Eurotiales</taxon>
        <taxon>Aspergillaceae</taxon>
        <taxon>Aspergillus</taxon>
        <taxon>Aspergillus subgen. Circumdati</taxon>
    </lineage>
</organism>
<evidence type="ECO:0000313" key="2">
    <source>
        <dbReference type="EMBL" id="KAB8244536.1"/>
    </source>
</evidence>
<proteinExistence type="predicted"/>
<dbReference type="Pfam" id="PF22701">
    <property type="entry name" value="Mala_s_1-like"/>
    <property type="match status" value="1"/>
</dbReference>